<dbReference type="RefSeq" id="WP_015084244.1">
    <property type="nucleotide sequence ID" value="NC_019552.1"/>
</dbReference>
<dbReference type="KEGG" id="mhs:MOS_593"/>
<sequence>MKINNNQNQSQNRKSNNFSNSFKNQQRTNQLQNQQQNSFTNQAYSKQNSQEKSFVNQAQFSDYKLQNPKQNSFNNQQFNPTPKSKQFIDYSTNTSSNFSSNPTQANEQYTNLKSAQSQNFVSNNQFSNVTSQQNQQKSLKSNQFANYTQNNPFQYSQEFNQQNTSTFNAPNYKNSFLEIQYEPSQFLDSNSNTFNTAPQKYFLVDQEEQKWKNFLKYRFFKKNQLKKVDFKNSTEPFFVPFFSGNSNLIYLEYGLGYNKINNISLHNFAKTILIGLEKIYDNALAQNEINIKESKFIHRPIIFAHNLTSKTNIFKKFYRSLRHYKLKTYWVKKSQKQENIDKETLKYWLDTNMSDDVENKAILVFYFYNDPHSNKVILEIRNRLFYFLDQELYHIFYNSAIELIYQSHNKKFNKISKFEWNQNVYYDMQEQNRLKEIRNQFQISNDVAKDTKLFISTKSKWSSLDLLEQLGFTIHKSVRPFRISLFLLLFKKECDIIVNANNLEQIDFYIRNKYKYVKLNNWDILLFLIDKKQQTFNQLPDFESFSTLVNDSNSLTSQFQFRSTQTQNSNVNPSPFAQNPTFETKQPNVIDKTQQRSQNPLKFNSYFTNENQINQKQNQDYILVNSELPLGIFENFNFYNVNFLSNQDSHFFRDNQQEKINISLSQKINYSLEPIDNFSSNIFILLHLVKYLNNNKNQIYSQINDKLLSKTSNTKYWEYTMQSKLNIKALQNSLSKTPHLKLISNNLETNQYFNEVLIYEFVKNNWENTLIISYNNINYYTKISYWAKYPDKKDKKFFKKLKKQVKSKKE</sequence>
<feature type="region of interest" description="Disordered" evidence="1">
    <location>
        <begin position="1"/>
        <end position="34"/>
    </location>
</feature>
<feature type="compositionally biased region" description="Polar residues" evidence="1">
    <location>
        <begin position="67"/>
        <end position="84"/>
    </location>
</feature>
<protein>
    <submittedName>
        <fullName evidence="2">Uncharacterized protein</fullName>
    </submittedName>
</protein>
<feature type="region of interest" description="Disordered" evidence="1">
    <location>
        <begin position="67"/>
        <end position="106"/>
    </location>
</feature>
<dbReference type="Proteomes" id="UP000009399">
    <property type="component" value="Chromosome"/>
</dbReference>
<proteinExistence type="predicted"/>
<evidence type="ECO:0000313" key="2">
    <source>
        <dbReference type="EMBL" id="AFX74505.1"/>
    </source>
</evidence>
<gene>
    <name evidence="2" type="ORF">MOS_593</name>
</gene>
<evidence type="ECO:0000313" key="3">
    <source>
        <dbReference type="Proteomes" id="UP000009399"/>
    </source>
</evidence>
<feature type="compositionally biased region" description="Low complexity" evidence="1">
    <location>
        <begin position="91"/>
        <end position="103"/>
    </location>
</feature>
<organism evidence="2 3">
    <name type="scientific">Mesomycoplasma hyorhinis SK76</name>
    <dbReference type="NCBI Taxonomy" id="1118964"/>
    <lineage>
        <taxon>Bacteria</taxon>
        <taxon>Bacillati</taxon>
        <taxon>Mycoplasmatota</taxon>
        <taxon>Mycoplasmoidales</taxon>
        <taxon>Metamycoplasmataceae</taxon>
        <taxon>Mesomycoplasma</taxon>
    </lineage>
</organism>
<reference evidence="2 3" key="1">
    <citation type="journal article" date="2013" name="Genome Announc.">
        <title>Complete Genome Sequence of Mycoplasma hyorhinis Strain SK76.</title>
        <authorList>
            <person name="Goodison S."/>
            <person name="Urquidi V."/>
            <person name="Kumar D."/>
            <person name="Reyes L."/>
            <person name="Rosser C.J."/>
        </authorList>
    </citation>
    <scope>NUCLEOTIDE SEQUENCE [LARGE SCALE GENOMIC DNA]</scope>
    <source>
        <strain evidence="2 3">SK76</strain>
    </source>
</reference>
<dbReference type="EMBL" id="CP003914">
    <property type="protein sequence ID" value="AFX74505.1"/>
    <property type="molecule type" value="Genomic_DNA"/>
</dbReference>
<evidence type="ECO:0000256" key="1">
    <source>
        <dbReference type="SAM" id="MobiDB-lite"/>
    </source>
</evidence>
<dbReference type="AlphaFoldDB" id="A0AAI8AN77"/>
<name>A0AAI8AN77_MESHY</name>
<accession>A0AAI8AN77</accession>